<organism evidence="2 3">
    <name type="scientific">Metarhizium rileyi (strain RCEF 4871)</name>
    <name type="common">Nomuraea rileyi</name>
    <dbReference type="NCBI Taxonomy" id="1649241"/>
    <lineage>
        <taxon>Eukaryota</taxon>
        <taxon>Fungi</taxon>
        <taxon>Dikarya</taxon>
        <taxon>Ascomycota</taxon>
        <taxon>Pezizomycotina</taxon>
        <taxon>Sordariomycetes</taxon>
        <taxon>Hypocreomycetidae</taxon>
        <taxon>Hypocreales</taxon>
        <taxon>Clavicipitaceae</taxon>
        <taxon>Metarhizium</taxon>
    </lineage>
</organism>
<protein>
    <submittedName>
        <fullName evidence="2">Uncharacterized protein</fullName>
    </submittedName>
</protein>
<dbReference type="Proteomes" id="UP000317257">
    <property type="component" value="Unassembled WGS sequence"/>
</dbReference>
<evidence type="ECO:0000313" key="3">
    <source>
        <dbReference type="Proteomes" id="UP000317257"/>
    </source>
</evidence>
<comment type="caution">
    <text evidence="2">The sequence shown here is derived from an EMBL/GenBank/DDBJ whole genome shotgun (WGS) entry which is preliminary data.</text>
</comment>
<gene>
    <name evidence="2" type="ORF">ED733_002393</name>
</gene>
<dbReference type="EMBL" id="SBHS01000044">
    <property type="protein sequence ID" value="TWU71461.1"/>
    <property type="molecule type" value="Genomic_DNA"/>
</dbReference>
<feature type="compositionally biased region" description="Polar residues" evidence="1">
    <location>
        <begin position="1"/>
        <end position="12"/>
    </location>
</feature>
<feature type="compositionally biased region" description="Basic and acidic residues" evidence="1">
    <location>
        <begin position="13"/>
        <end position="22"/>
    </location>
</feature>
<evidence type="ECO:0000256" key="1">
    <source>
        <dbReference type="SAM" id="MobiDB-lite"/>
    </source>
</evidence>
<accession>A0A5C6G5B2</accession>
<name>A0A5C6G5B2_METRR</name>
<proteinExistence type="predicted"/>
<evidence type="ECO:0000313" key="2">
    <source>
        <dbReference type="EMBL" id="TWU71461.1"/>
    </source>
</evidence>
<feature type="region of interest" description="Disordered" evidence="1">
    <location>
        <begin position="1"/>
        <end position="22"/>
    </location>
</feature>
<reference evidence="3" key="1">
    <citation type="submission" date="2018-12" db="EMBL/GenBank/DDBJ databases">
        <title>The complete genome of Metarhizium rileyi, a key fungal pathogen of Lepidoptera.</title>
        <authorList>
            <person name="Binneck E."/>
            <person name="Lastra C.C.L."/>
            <person name="Sosa-Gomez D.R."/>
        </authorList>
    </citation>
    <scope>NUCLEOTIDE SEQUENCE [LARGE SCALE GENOMIC DNA]</scope>
    <source>
        <strain evidence="3">Cep018-CH2</strain>
    </source>
</reference>
<sequence length="142" mass="16240">MGQDTAATSRAENQAERLDTEHPLQAKFAKIKTKKIPELYTKQVEFLEADVDAYSELKGIQRAGCMVTKIRYDDEGPRKYVCLVRNQSKRRLLKAVMESGKSKGLHGSQAKSIRRAVRDRATLWRASSGVVKATEKFWRRIR</sequence>
<dbReference type="AlphaFoldDB" id="A0A5C6G5B2"/>